<dbReference type="EMBL" id="BNCQ01000031">
    <property type="protein sequence ID" value="GIM09294.1"/>
    <property type="molecule type" value="Genomic_DNA"/>
</dbReference>
<protein>
    <submittedName>
        <fullName evidence="1">Uncharacterized protein</fullName>
    </submittedName>
</protein>
<sequence length="129" mass="13843">MYGNLLLHEPAHARGHIQGPLAQAPESQLAAARHPGHRAAVVVECLKAVARVPLGIAAAARRQEYRLARRIGVSEDSPQQAAAQTPAGEFRYHGNEVNGDELAVFVVRVQHELIPTGGKTKTCEETVKG</sequence>
<name>A0A8J4GLD0_9CHLO</name>
<gene>
    <name evidence="1" type="ORF">Vretimale_13211</name>
</gene>
<organism evidence="1 2">
    <name type="scientific">Volvox reticuliferus</name>
    <dbReference type="NCBI Taxonomy" id="1737510"/>
    <lineage>
        <taxon>Eukaryota</taxon>
        <taxon>Viridiplantae</taxon>
        <taxon>Chlorophyta</taxon>
        <taxon>core chlorophytes</taxon>
        <taxon>Chlorophyceae</taxon>
        <taxon>CS clade</taxon>
        <taxon>Chlamydomonadales</taxon>
        <taxon>Volvocaceae</taxon>
        <taxon>Volvox</taxon>
    </lineage>
</organism>
<dbReference type="Proteomes" id="UP000722791">
    <property type="component" value="Unassembled WGS sequence"/>
</dbReference>
<accession>A0A8J4GLD0</accession>
<proteinExistence type="predicted"/>
<dbReference type="AlphaFoldDB" id="A0A8J4GLD0"/>
<reference evidence="1" key="1">
    <citation type="journal article" date="2021" name="Proc. Natl. Acad. Sci. U.S.A.">
        <title>Three genomes in the algal genus Volvox reveal the fate of a haploid sex-determining region after a transition to homothallism.</title>
        <authorList>
            <person name="Yamamoto K."/>
            <person name="Hamaji T."/>
            <person name="Kawai-Toyooka H."/>
            <person name="Matsuzaki R."/>
            <person name="Takahashi F."/>
            <person name="Nishimura Y."/>
            <person name="Kawachi M."/>
            <person name="Noguchi H."/>
            <person name="Minakuchi Y."/>
            <person name="Umen J.G."/>
            <person name="Toyoda A."/>
            <person name="Nozaki H."/>
        </authorList>
    </citation>
    <scope>NUCLEOTIDE SEQUENCE</scope>
    <source>
        <strain evidence="1">NIES-3785</strain>
    </source>
</reference>
<evidence type="ECO:0000313" key="1">
    <source>
        <dbReference type="EMBL" id="GIM09294.1"/>
    </source>
</evidence>
<evidence type="ECO:0000313" key="2">
    <source>
        <dbReference type="Proteomes" id="UP000722791"/>
    </source>
</evidence>
<comment type="caution">
    <text evidence="1">The sequence shown here is derived from an EMBL/GenBank/DDBJ whole genome shotgun (WGS) entry which is preliminary data.</text>
</comment>